<evidence type="ECO:0000313" key="3">
    <source>
        <dbReference type="Proteomes" id="UP000502756"/>
    </source>
</evidence>
<organism evidence="2 3">
    <name type="scientific">Spirosoma taeanense</name>
    <dbReference type="NCBI Taxonomy" id="2735870"/>
    <lineage>
        <taxon>Bacteria</taxon>
        <taxon>Pseudomonadati</taxon>
        <taxon>Bacteroidota</taxon>
        <taxon>Cytophagia</taxon>
        <taxon>Cytophagales</taxon>
        <taxon>Cytophagaceae</taxon>
        <taxon>Spirosoma</taxon>
    </lineage>
</organism>
<dbReference type="RefSeq" id="WP_171740940.1">
    <property type="nucleotide sequence ID" value="NZ_CP053435.1"/>
</dbReference>
<dbReference type="GO" id="GO:0016758">
    <property type="term" value="F:hexosyltransferase activity"/>
    <property type="evidence" value="ECO:0007669"/>
    <property type="project" value="UniProtKB-ARBA"/>
</dbReference>
<dbReference type="KEGG" id="stae:HNV11_17780"/>
<feature type="domain" description="Glycosyltransferase 2-like" evidence="1">
    <location>
        <begin position="5"/>
        <end position="123"/>
    </location>
</feature>
<gene>
    <name evidence="2" type="ORF">HNV11_17780</name>
</gene>
<protein>
    <submittedName>
        <fullName evidence="2">Glycosyltransferase</fullName>
    </submittedName>
</protein>
<reference evidence="2 3" key="1">
    <citation type="submission" date="2020-05" db="EMBL/GenBank/DDBJ databases">
        <title>Genome sequencing of Spirosoma sp. TS118.</title>
        <authorList>
            <person name="Lee J.-H."/>
            <person name="Jeong S."/>
            <person name="Zhao L."/>
            <person name="Jung J.-H."/>
            <person name="Kim M.-K."/>
            <person name="Lim S."/>
        </authorList>
    </citation>
    <scope>NUCLEOTIDE SEQUENCE [LARGE SCALE GENOMIC DNA]</scope>
    <source>
        <strain evidence="2 3">TS118</strain>
    </source>
</reference>
<dbReference type="PANTHER" id="PTHR22916:SF3">
    <property type="entry name" value="UDP-GLCNAC:BETAGAL BETA-1,3-N-ACETYLGLUCOSAMINYLTRANSFERASE-LIKE PROTEIN 1"/>
    <property type="match status" value="1"/>
</dbReference>
<dbReference type="AlphaFoldDB" id="A0A6M5YC22"/>
<dbReference type="InterPro" id="IPR029044">
    <property type="entry name" value="Nucleotide-diphossugar_trans"/>
</dbReference>
<accession>A0A6M5YC22</accession>
<dbReference type="PANTHER" id="PTHR22916">
    <property type="entry name" value="GLYCOSYLTRANSFERASE"/>
    <property type="match status" value="1"/>
</dbReference>
<proteinExistence type="predicted"/>
<dbReference type="SUPFAM" id="SSF53448">
    <property type="entry name" value="Nucleotide-diphospho-sugar transferases"/>
    <property type="match status" value="1"/>
</dbReference>
<keyword evidence="2" id="KW-0808">Transferase</keyword>
<dbReference type="CDD" id="cd06433">
    <property type="entry name" value="GT_2_WfgS_like"/>
    <property type="match status" value="1"/>
</dbReference>
<dbReference type="Gene3D" id="3.90.550.10">
    <property type="entry name" value="Spore Coat Polysaccharide Biosynthesis Protein SpsA, Chain A"/>
    <property type="match status" value="1"/>
</dbReference>
<dbReference type="Proteomes" id="UP000502756">
    <property type="component" value="Chromosome"/>
</dbReference>
<dbReference type="InterPro" id="IPR001173">
    <property type="entry name" value="Glyco_trans_2-like"/>
</dbReference>
<dbReference type="EMBL" id="CP053435">
    <property type="protein sequence ID" value="QJW91094.1"/>
    <property type="molecule type" value="Genomic_DNA"/>
</dbReference>
<name>A0A6M5YC22_9BACT</name>
<keyword evidence="3" id="KW-1185">Reference proteome</keyword>
<sequence>MPTVSIITITYNAERFLERTIESIVAQPATDYEYIVIDGGSTDNTLTIINRYEKHITHWISEPDRGLYDAMNKGLHHAQGQYVWFMNAGDELHDPQTLPRLLERIQRSQADVYYSDALFVRDEGQQLGIPVGLRSQVTPHRLPANLSWQDMALGMKVCHQAFIAKRAIAPDYVLNNLSADLDWEIRCLKAAATVEFLPFVLCKYLIGGLSVQQHRRSLTDRFRILVTHFGLFPTLLNHARILWRAGQFRKSADKIRANSSLPGQ</sequence>
<evidence type="ECO:0000259" key="1">
    <source>
        <dbReference type="Pfam" id="PF00535"/>
    </source>
</evidence>
<dbReference type="Pfam" id="PF00535">
    <property type="entry name" value="Glycos_transf_2"/>
    <property type="match status" value="1"/>
</dbReference>
<evidence type="ECO:0000313" key="2">
    <source>
        <dbReference type="EMBL" id="QJW91094.1"/>
    </source>
</evidence>